<dbReference type="GO" id="GO:0004866">
    <property type="term" value="F:endopeptidase inhibitor activity"/>
    <property type="evidence" value="ECO:0007669"/>
    <property type="project" value="InterPro"/>
</dbReference>
<dbReference type="Pfam" id="PF00207">
    <property type="entry name" value="A2M"/>
    <property type="match status" value="1"/>
</dbReference>
<dbReference type="PANTHER" id="PTHR40094">
    <property type="entry name" value="ALPHA-2-MACROGLOBULIN HOMOLOG"/>
    <property type="match status" value="1"/>
</dbReference>
<dbReference type="InterPro" id="IPR008930">
    <property type="entry name" value="Terpenoid_cyclase/PrenylTrfase"/>
</dbReference>
<dbReference type="Pfam" id="PF17973">
    <property type="entry name" value="bMG10"/>
    <property type="match status" value="1"/>
</dbReference>
<evidence type="ECO:0000259" key="3">
    <source>
        <dbReference type="SMART" id="SM01360"/>
    </source>
</evidence>
<gene>
    <name evidence="4" type="ORF">PCOS0759_LOCUS6500</name>
</gene>
<evidence type="ECO:0008006" key="5">
    <source>
        <dbReference type="Google" id="ProtNLM"/>
    </source>
</evidence>
<dbReference type="SUPFAM" id="SSF48239">
    <property type="entry name" value="Terpenoid cyclases/Protein prenyltransferases"/>
    <property type="match status" value="1"/>
</dbReference>
<dbReference type="EMBL" id="HBGD01007838">
    <property type="protein sequence ID" value="CAD9083258.1"/>
    <property type="molecule type" value="Transcribed_RNA"/>
</dbReference>
<dbReference type="CDD" id="cd02891">
    <property type="entry name" value="A2M_like"/>
    <property type="match status" value="1"/>
</dbReference>
<evidence type="ECO:0000313" key="4">
    <source>
        <dbReference type="EMBL" id="CAD9083258.1"/>
    </source>
</evidence>
<dbReference type="InterPro" id="IPR001599">
    <property type="entry name" value="Macroglobln_a2"/>
</dbReference>
<organism evidence="4">
    <name type="scientific">Percolomonas cosmopolitus</name>
    <dbReference type="NCBI Taxonomy" id="63605"/>
    <lineage>
        <taxon>Eukaryota</taxon>
        <taxon>Discoba</taxon>
        <taxon>Heterolobosea</taxon>
        <taxon>Tetramitia</taxon>
        <taxon>Eutetramitia</taxon>
        <taxon>Percolomonadidae</taxon>
        <taxon>Percolomonas</taxon>
    </lineage>
</organism>
<reference evidence="4" key="1">
    <citation type="submission" date="2021-01" db="EMBL/GenBank/DDBJ databases">
        <authorList>
            <person name="Corre E."/>
            <person name="Pelletier E."/>
            <person name="Niang G."/>
            <person name="Scheremetjew M."/>
            <person name="Finn R."/>
            <person name="Kale V."/>
            <person name="Holt S."/>
            <person name="Cochrane G."/>
            <person name="Meng A."/>
            <person name="Brown T."/>
            <person name="Cohen L."/>
        </authorList>
    </citation>
    <scope>NUCLEOTIDE SEQUENCE</scope>
    <source>
        <strain evidence="4">WS</strain>
    </source>
</reference>
<feature type="region of interest" description="Disordered" evidence="1">
    <location>
        <begin position="1"/>
        <end position="46"/>
    </location>
</feature>
<dbReference type="SMART" id="SM01359">
    <property type="entry name" value="A2M_N_2"/>
    <property type="match status" value="1"/>
</dbReference>
<accession>A0A7S1KS86</accession>
<dbReference type="SMART" id="SM01360">
    <property type="entry name" value="A2M"/>
    <property type="match status" value="1"/>
</dbReference>
<dbReference type="Gene3D" id="1.50.10.20">
    <property type="match status" value="1"/>
</dbReference>
<name>A0A7S1KS86_9EUKA</name>
<protein>
    <recommendedName>
        <fullName evidence="5">Alpha-2-macroglobulin domain-containing protein</fullName>
    </recommendedName>
</protein>
<dbReference type="InterPro" id="IPR041246">
    <property type="entry name" value="Bact_MG10"/>
</dbReference>
<evidence type="ECO:0000259" key="2">
    <source>
        <dbReference type="SMART" id="SM01359"/>
    </source>
</evidence>
<dbReference type="InterPro" id="IPR051802">
    <property type="entry name" value="YfhM-like"/>
</dbReference>
<dbReference type="Gene3D" id="2.60.40.3710">
    <property type="match status" value="1"/>
</dbReference>
<dbReference type="Gene3D" id="2.60.40.1930">
    <property type="match status" value="1"/>
</dbReference>
<dbReference type="Pfam" id="PF07703">
    <property type="entry name" value="A2M_BRD"/>
    <property type="match status" value="1"/>
</dbReference>
<dbReference type="PANTHER" id="PTHR40094:SF1">
    <property type="entry name" value="UBIQUITIN DOMAIN-CONTAINING PROTEIN"/>
    <property type="match status" value="1"/>
</dbReference>
<feature type="domain" description="Alpha-2-macroglobulin bait region" evidence="2">
    <location>
        <begin position="1073"/>
        <end position="1234"/>
    </location>
</feature>
<sequence length="2087" mass="232827">MLSGILSSIVGGTKGLAPRRTRGPIRPAPSNDERVSSPDQAEEDFTKGLLISLREPTSADYVAANAQKSVSDVQEGDGTVTVQELATGRLEKLFGRMPALQKDEDDQQAFNVREKSLRPPKTQAGKEIQLTFPPEENKEIPKEVQEEIAQDNAKKLLVLRFSPEGDLDRLAPNLSVTFSQPMVELSSLQNLSEENCHVPVQIIPRPQNGRWRWIGTKTVMYEPESRFDFATEYKVLIEKGTTSVTGGKLASKVAFSFSTPPPKLTQSYPRGTHHKPSGLIGYAQFDQRVKPVDVIKTLTVNGRKAEARVVSHAEVQQLLSADRDKDKFEQYHSTLQQYISTAIPNQHLFFAFEDKFDLGTKMEVAFKDIPSAEGPKRQNASQSFAFETYGAFVIDHNRWRGDLVPYQALSVRFTNSIDVSSFDLEKYVKIVPDIPFSVSVSGATVTLQAQTKAKTRYTVAFSGDINDIYGQSLTGALSEQFKVGSARQSIQALQPANFVWDHTLNGDEPSLDFVTVNVPQFTMAFYQVSPEDISFFHRYTGLLSWYTLHRNNEFREQFKRLKRIGKQTIHVKSEDDSPTITSTKVTQYLQHPEAQLGQILVLTKRPKKESQSQWIYFSWIQCTRLGVDTFMDKTSSYVWVNSLADGRPVSDVEVSSNFENAKVNIDGVAKLHYRNLVVAKRGNDVAILANLRPAHDNLDSFKMIVFDDRGLYKPNEQVNFKGYFREVVFHGENKGFKTLKCVPNIDLDWEAFDSRNVSYGKGTVTSNEWSSFQLTIESIPDNVNLGDHCITFKHSNSSHTHRFKVQEFRTPEYSVSTSVPSQKYLVGSCAVAKTSAQYYSGGGLVGADAFWKVSQHNSSYTPPNQGKFSFVSYTPYWWSSDYHNDSNDFVKTFVGKSDSSGEHALCIQFDESQRAERVPVNIRAECTVQDINRQSISSSTSFIVHPSALYVGMRLKKTFVPQGGNMYLNAVVCDIEGKERKNSQIKFTIEKAVQVRRGTIFVTKNLVILQEYREFTDPEKDFSFTMKDGGSYSITAEVEDAQGRVNKVKSYFAVSGDKDSAFSKSVQITDDAVTLIANQITYAPGDIAKILVQSPYGKPDDAIMFVVCQSIVHRERFTLDDAGCTVLSVEIKKEFVPNCSVYVYIAGQDDHLAPDGTPITDENAPKRPAHAIGTLMLDIPPLLHTLSVTTTVNSPTVSPGDTVEAQVRIVDASGKPVSNAEVTLVCVDEAVLSLTGYRISDPISLIASYSTSLNIQSNRSQVCMKELKAIHFEMKEEEMELDFCCVQSSMIQEAPMRMCAFAPPPPPAAQMQQSMLICDEDGTRMEENDFGGEAEDGDAAPIAERNDFRSIAAFLPCLVTDDYGLVKTNFTLPDNLTRFRITAVAVNGHDQFGIGETQVISQLPLSLRPSLPRFMNFGDKNVELAVVLHNQTGEAVNVEVGVRMTNIQLMNDKQGYLVSLPAGKRTELRFPVETVKPGTARFQIGAATTGRKDSFADATTTKVPVYTPATSEAFATYGEIDEGGISQPVRAPFNVYPQFGGLDIQTSSTAIASLADCFLYLYHYEFSCAEQTASRILSIVAVAEILQAFKVKNCPSPTEVKSNILASFKRLLELQRSSGGFGFWVDSRYVSLHSTNHVAHALVRAKNDRHDVPNKVYTRVISFISSMKSHARREGYSKVCELALRAYAVYTLSLMDEKVCGVQDVSILKEAERIFEEGNGVSATILTAESLAWLCFAMFVSSTDKAQHKHVKEILHWIKNRVNETAETANFITSFSDPGESKMVLLHSNIRTDAVIVDMLITVDPKNDLIPKFVKGIQARKGANGRFRNTQENIFVLLALKKYFNTFEAKVPDFNARVWLDETFCGEAAFKGRSADSATIKVPMSYMIPENETPQEPESKNLILHKEGQGRMYYRLGMTYAPRDLNMPALSCGFTISRTFEGVTSKNHVQKGKNGEWIFAAGELVRVRITLSNQSRRYHVAMVDKLPAALEVLNPDLKGSGSDSEVSGGAGRSWWSWRNWFEHQNLRTERVEAFTSLLWEGAHEFSYVCRATALGEFVAPPCHVEEMYAPELFGRSAVDKVTVRYMK</sequence>
<dbReference type="InterPro" id="IPR011625">
    <property type="entry name" value="A2M_N_BRD"/>
</dbReference>
<evidence type="ECO:0000256" key="1">
    <source>
        <dbReference type="SAM" id="MobiDB-lite"/>
    </source>
</evidence>
<feature type="domain" description="Alpha-2-macroglobulin" evidence="3">
    <location>
        <begin position="1352"/>
        <end position="1442"/>
    </location>
</feature>
<proteinExistence type="predicted"/>